<dbReference type="Proteomes" id="UP000192247">
    <property type="component" value="Unassembled WGS sequence"/>
</dbReference>
<evidence type="ECO:0000256" key="6">
    <source>
        <dbReference type="ARBA" id="ARBA00022786"/>
    </source>
</evidence>
<evidence type="ECO:0000256" key="3">
    <source>
        <dbReference type="ARBA" id="ARBA00017573"/>
    </source>
</evidence>
<evidence type="ECO:0000256" key="9">
    <source>
        <dbReference type="ARBA" id="ARBA00034553"/>
    </source>
</evidence>
<dbReference type="EMBL" id="MNPL01000742">
    <property type="protein sequence ID" value="OQR79753.1"/>
    <property type="molecule type" value="Genomic_DNA"/>
</dbReference>
<comment type="similarity">
    <text evidence="2">Belongs to the ATG3 family.</text>
</comment>
<protein>
    <recommendedName>
        <fullName evidence="3">Ubiquitin-like-conjugating enzyme ATG3</fullName>
    </recommendedName>
    <alternativeName>
        <fullName evidence="9">Autophagy-related protein 3</fullName>
    </alternativeName>
</protein>
<feature type="region of interest" description="Disordered" evidence="10">
    <location>
        <begin position="96"/>
        <end position="165"/>
    </location>
</feature>
<dbReference type="InterPro" id="IPR007135">
    <property type="entry name" value="Atg3/Atg10"/>
</dbReference>
<keyword evidence="4" id="KW-0813">Transport</keyword>
<dbReference type="GO" id="GO:0005829">
    <property type="term" value="C:cytosol"/>
    <property type="evidence" value="ECO:0007669"/>
    <property type="project" value="TreeGrafter"/>
</dbReference>
<evidence type="ECO:0000256" key="8">
    <source>
        <dbReference type="ARBA" id="ARBA00023006"/>
    </source>
</evidence>
<dbReference type="PANTHER" id="PTHR12866">
    <property type="entry name" value="UBIQUITIN-LIKE-CONJUGATING ENZYME ATG3"/>
    <property type="match status" value="1"/>
</dbReference>
<dbReference type="PANTHER" id="PTHR12866:SF2">
    <property type="entry name" value="UBIQUITIN-LIKE-CONJUGATING ENZYME ATG3"/>
    <property type="match status" value="1"/>
</dbReference>
<dbReference type="GO" id="GO:0000045">
    <property type="term" value="P:autophagosome assembly"/>
    <property type="evidence" value="ECO:0007669"/>
    <property type="project" value="TreeGrafter"/>
</dbReference>
<proteinExistence type="inferred from homology"/>
<dbReference type="AlphaFoldDB" id="A0A1V9Y239"/>
<dbReference type="GO" id="GO:0061723">
    <property type="term" value="P:glycophagy"/>
    <property type="evidence" value="ECO:0007669"/>
    <property type="project" value="TreeGrafter"/>
</dbReference>
<comment type="subcellular location">
    <subcellularLocation>
        <location evidence="1">Cytoplasm</location>
    </subcellularLocation>
</comment>
<gene>
    <name evidence="11" type="ORF">BIW11_05513</name>
</gene>
<organism evidence="11 12">
    <name type="scientific">Tropilaelaps mercedesae</name>
    <dbReference type="NCBI Taxonomy" id="418985"/>
    <lineage>
        <taxon>Eukaryota</taxon>
        <taxon>Metazoa</taxon>
        <taxon>Ecdysozoa</taxon>
        <taxon>Arthropoda</taxon>
        <taxon>Chelicerata</taxon>
        <taxon>Arachnida</taxon>
        <taxon>Acari</taxon>
        <taxon>Parasitiformes</taxon>
        <taxon>Mesostigmata</taxon>
        <taxon>Gamasina</taxon>
        <taxon>Dermanyssoidea</taxon>
        <taxon>Laelapidae</taxon>
        <taxon>Tropilaelaps</taxon>
    </lineage>
</organism>
<reference evidence="11 12" key="1">
    <citation type="journal article" date="2017" name="Gigascience">
        <title>Draft genome of the honey bee ectoparasitic mite, Tropilaelaps mercedesae, is shaped by the parasitic life history.</title>
        <authorList>
            <person name="Dong X."/>
            <person name="Armstrong S.D."/>
            <person name="Xia D."/>
            <person name="Makepeace B.L."/>
            <person name="Darby A.C."/>
            <person name="Kadowaki T."/>
        </authorList>
    </citation>
    <scope>NUCLEOTIDE SEQUENCE [LARGE SCALE GENOMIC DNA]</scope>
    <source>
        <strain evidence="11">Wuxi-XJTLU</strain>
    </source>
</reference>
<dbReference type="STRING" id="418985.A0A1V9Y239"/>
<evidence type="ECO:0000256" key="10">
    <source>
        <dbReference type="SAM" id="MobiDB-lite"/>
    </source>
</evidence>
<dbReference type="FunCoup" id="A0A1V9Y239">
    <property type="interactions" value="2212"/>
</dbReference>
<dbReference type="InParanoid" id="A0A1V9Y239"/>
<evidence type="ECO:0000256" key="7">
    <source>
        <dbReference type="ARBA" id="ARBA00022927"/>
    </source>
</evidence>
<dbReference type="Pfam" id="PF03987">
    <property type="entry name" value="Autophagy_act_C"/>
    <property type="match status" value="1"/>
</dbReference>
<keyword evidence="12" id="KW-1185">Reference proteome</keyword>
<sequence>MQSIVNSIKGRAIDLAAQITPILKESKFRESGMLTPEEFVAAGDHLVATCPTWAWAKGDLSCIKSYLPEDKQFLVTKNVPCYKRCRDMEYNNESEKIIEDEGPDEGWVDTHYYAPQSGSTAEAGDEAKPENKDDTSTSSTPGAKSTCGKNGASGNNEKEDDDEEIDGVDMDAFLENLDEDSEAARSMVKQISLIDAASVESSCDCSANDGEAGILSTRTYDLNISYDNYYRTPRLWLTGYDEAFRPLTTEELYEDISQDFAKKTVTVENHPHIEGLPQASVHPCRHAQAMKNLIQTVEEGGGSLQVHMYLIVFLKFVQAVIPTIEYDYTANFNMS</sequence>
<dbReference type="GO" id="GO:0019776">
    <property type="term" value="F:Atg8-family ligase activity"/>
    <property type="evidence" value="ECO:0007669"/>
    <property type="project" value="TreeGrafter"/>
</dbReference>
<evidence type="ECO:0000313" key="12">
    <source>
        <dbReference type="Proteomes" id="UP000192247"/>
    </source>
</evidence>
<keyword evidence="6" id="KW-0833">Ubl conjugation pathway</keyword>
<name>A0A1V9Y239_9ACAR</name>
<dbReference type="GO" id="GO:0015031">
    <property type="term" value="P:protein transport"/>
    <property type="evidence" value="ECO:0007669"/>
    <property type="project" value="UniProtKB-KW"/>
</dbReference>
<keyword evidence="7" id="KW-0653">Protein transport</keyword>
<evidence type="ECO:0000256" key="4">
    <source>
        <dbReference type="ARBA" id="ARBA00022448"/>
    </source>
</evidence>
<dbReference type="GO" id="GO:0044804">
    <property type="term" value="P:nucleophagy"/>
    <property type="evidence" value="ECO:0007669"/>
    <property type="project" value="TreeGrafter"/>
</dbReference>
<dbReference type="OrthoDB" id="1584384at2759"/>
<dbReference type="Gene3D" id="3.30.1460.50">
    <property type="match status" value="1"/>
</dbReference>
<evidence type="ECO:0000313" key="11">
    <source>
        <dbReference type="EMBL" id="OQR79753.1"/>
    </source>
</evidence>
<comment type="caution">
    <text evidence="11">The sequence shown here is derived from an EMBL/GenBank/DDBJ whole genome shotgun (WGS) entry which is preliminary data.</text>
</comment>
<feature type="compositionally biased region" description="Basic and acidic residues" evidence="10">
    <location>
        <begin position="125"/>
        <end position="135"/>
    </location>
</feature>
<evidence type="ECO:0000256" key="1">
    <source>
        <dbReference type="ARBA" id="ARBA00004496"/>
    </source>
</evidence>
<keyword evidence="5" id="KW-0963">Cytoplasm</keyword>
<keyword evidence="8" id="KW-0072">Autophagy</keyword>
<dbReference type="GO" id="GO:0000407">
    <property type="term" value="C:phagophore assembly site"/>
    <property type="evidence" value="ECO:0007669"/>
    <property type="project" value="TreeGrafter"/>
</dbReference>
<accession>A0A1V9Y239</accession>
<evidence type="ECO:0000256" key="5">
    <source>
        <dbReference type="ARBA" id="ARBA00022490"/>
    </source>
</evidence>
<dbReference type="GO" id="GO:0000422">
    <property type="term" value="P:autophagy of mitochondrion"/>
    <property type="evidence" value="ECO:0007669"/>
    <property type="project" value="TreeGrafter"/>
</dbReference>
<evidence type="ECO:0000256" key="2">
    <source>
        <dbReference type="ARBA" id="ARBA00007683"/>
    </source>
</evidence>